<dbReference type="InterPro" id="IPR003604">
    <property type="entry name" value="Matrin/U1-like-C_Znf_C2H2"/>
</dbReference>
<evidence type="ECO:0000259" key="11">
    <source>
        <dbReference type="PROSITE" id="PS50171"/>
    </source>
</evidence>
<keyword evidence="5" id="KW-0747">Spliceosome</keyword>
<dbReference type="AlphaFoldDB" id="C4WSF8"/>
<dbReference type="Gene3D" id="2.60.40.2690">
    <property type="match status" value="1"/>
</dbReference>
<keyword evidence="7" id="KW-0862">Zinc</keyword>
<evidence type="ECO:0000313" key="13">
    <source>
        <dbReference type="EnsemblMetazoa" id="NP_001280430.1"/>
    </source>
</evidence>
<dbReference type="EnsemblMetazoa" id="NM_001293501.1">
    <property type="protein sequence ID" value="NP_001280430.1"/>
    <property type="gene ID" value="LOC100159176"/>
</dbReference>
<dbReference type="EMBL" id="AK340172">
    <property type="protein sequence ID" value="BAH70828.1"/>
    <property type="molecule type" value="mRNA"/>
</dbReference>
<evidence type="ECO:0000256" key="7">
    <source>
        <dbReference type="ARBA" id="ARBA00022833"/>
    </source>
</evidence>
<evidence type="ECO:0000256" key="6">
    <source>
        <dbReference type="ARBA" id="ARBA00022771"/>
    </source>
</evidence>
<evidence type="ECO:0000313" key="12">
    <source>
        <dbReference type="EMBL" id="BAH70828.1"/>
    </source>
</evidence>
<evidence type="ECO:0000256" key="9">
    <source>
        <dbReference type="ARBA" id="ARBA00023242"/>
    </source>
</evidence>
<evidence type="ECO:0000256" key="1">
    <source>
        <dbReference type="ARBA" id="ARBA00004123"/>
    </source>
</evidence>
<dbReference type="Pfam" id="PF16835">
    <property type="entry name" value="SF3A2"/>
    <property type="match status" value="1"/>
</dbReference>
<keyword evidence="4" id="KW-0479">Metal-binding</keyword>
<reference evidence="12" key="1">
    <citation type="submission" date="2009-06" db="EMBL/GenBank/DDBJ databases">
        <title>A full-length cDNA resource of the pea aphid, Acyrthosiphon pisum.</title>
        <authorList>
            <person name="Shigenobu S."/>
            <person name="Nakabachi A."/>
            <person name="Richards S."/>
        </authorList>
    </citation>
    <scope>NUCLEOTIDE SEQUENCE</scope>
    <source>
        <strain evidence="12">LSR1</strain>
        <tissue evidence="12">Whole body</tissue>
    </source>
</reference>
<organism evidence="12">
    <name type="scientific">Acyrthosiphon pisum</name>
    <name type="common">Pea aphid</name>
    <dbReference type="NCBI Taxonomy" id="7029"/>
    <lineage>
        <taxon>Eukaryota</taxon>
        <taxon>Metazoa</taxon>
        <taxon>Ecdysozoa</taxon>
        <taxon>Arthropoda</taxon>
        <taxon>Hexapoda</taxon>
        <taxon>Insecta</taxon>
        <taxon>Pterygota</taxon>
        <taxon>Neoptera</taxon>
        <taxon>Paraneoptera</taxon>
        <taxon>Hemiptera</taxon>
        <taxon>Sternorrhyncha</taxon>
        <taxon>Aphidomorpha</taxon>
        <taxon>Aphidoidea</taxon>
        <taxon>Aphididae</taxon>
        <taxon>Macrosiphini</taxon>
        <taxon>Acyrthosiphon</taxon>
    </lineage>
</organism>
<dbReference type="Gene3D" id="3.30.160.60">
    <property type="entry name" value="Classic Zinc Finger"/>
    <property type="match status" value="1"/>
</dbReference>
<proteinExistence type="evidence at transcript level"/>
<evidence type="ECO:0000313" key="14">
    <source>
        <dbReference type="Proteomes" id="UP000007819"/>
    </source>
</evidence>
<dbReference type="InterPro" id="IPR052092">
    <property type="entry name" value="SF3A2"/>
</dbReference>
<dbReference type="Pfam" id="PF12874">
    <property type="entry name" value="zf-met"/>
    <property type="match status" value="1"/>
</dbReference>
<dbReference type="SMART" id="SM00451">
    <property type="entry name" value="ZnF_U1"/>
    <property type="match status" value="1"/>
</dbReference>
<dbReference type="OrthoDB" id="10250970at2759"/>
<dbReference type="GO" id="GO:0008270">
    <property type="term" value="F:zinc ion binding"/>
    <property type="evidence" value="ECO:0007669"/>
    <property type="project" value="UniProtKB-KW"/>
</dbReference>
<evidence type="ECO:0000256" key="2">
    <source>
        <dbReference type="ARBA" id="ARBA00008995"/>
    </source>
</evidence>
<dbReference type="PANTHER" id="PTHR23205">
    <property type="entry name" value="SPLICING FACTOR 3A SUBUNIT 2"/>
    <property type="match status" value="1"/>
</dbReference>
<keyword evidence="9" id="KW-0539">Nucleus</keyword>
<evidence type="ECO:0000256" key="5">
    <source>
        <dbReference type="ARBA" id="ARBA00022728"/>
    </source>
</evidence>
<evidence type="ECO:0000256" key="8">
    <source>
        <dbReference type="ARBA" id="ARBA00023187"/>
    </source>
</evidence>
<dbReference type="InterPro" id="IPR031781">
    <property type="entry name" value="SF3A2_dom"/>
</dbReference>
<protein>
    <submittedName>
        <fullName evidence="12">ACYPI000572 protein</fullName>
    </submittedName>
</protein>
<dbReference type="Proteomes" id="UP000007819">
    <property type="component" value="Chromosome A1"/>
</dbReference>
<accession>C4WSF8</accession>
<keyword evidence="3" id="KW-0507">mRNA processing</keyword>
<dbReference type="InterPro" id="IPR000690">
    <property type="entry name" value="Matrin/U1-C_Znf_C2H2"/>
</dbReference>
<feature type="domain" description="Matrin-type" evidence="11">
    <location>
        <begin position="54"/>
        <end position="84"/>
    </location>
</feature>
<dbReference type="GO" id="GO:0071004">
    <property type="term" value="C:U2-type prespliceosome"/>
    <property type="evidence" value="ECO:0007669"/>
    <property type="project" value="TreeGrafter"/>
</dbReference>
<dbReference type="GO" id="GO:0005686">
    <property type="term" value="C:U2 snRNP"/>
    <property type="evidence" value="ECO:0007669"/>
    <property type="project" value="TreeGrafter"/>
</dbReference>
<feature type="region of interest" description="Disordered" evidence="10">
    <location>
        <begin position="1"/>
        <end position="24"/>
    </location>
</feature>
<evidence type="ECO:0000256" key="3">
    <source>
        <dbReference type="ARBA" id="ARBA00022664"/>
    </source>
</evidence>
<dbReference type="InterPro" id="IPR036236">
    <property type="entry name" value="Znf_C2H2_sf"/>
</dbReference>
<reference evidence="13" key="3">
    <citation type="submission" date="2022-06" db="UniProtKB">
        <authorList>
            <consortium name="EnsemblMetazoa"/>
        </authorList>
    </citation>
    <scope>IDENTIFICATION</scope>
</reference>
<sequence length="192" mass="22441">MDYQNRPGGKTGGGGVASWTETNKDRRERLRQLALETIDLQKDPYFMKNHLGSYECKLCLTLHNNEGSYLAHTQGKKHQANLARRAAKEAKDAPQQPAPEKPRVETKKFVKIGRPVYRVTKQKDAETGQQSLLFQIDYPEITDNVRPRHRFMSAYEQRIEPPDRKWQYLCLPQNLTKQFLLKYQVVKWINLK</sequence>
<dbReference type="GO" id="GO:0000245">
    <property type="term" value="P:spliceosomal complex assembly"/>
    <property type="evidence" value="ECO:0007669"/>
    <property type="project" value="TreeGrafter"/>
</dbReference>
<dbReference type="FunFam" id="3.30.160.60:FF:001216">
    <property type="entry name" value="Splicing factor 3A subunit 2"/>
    <property type="match status" value="1"/>
</dbReference>
<dbReference type="SUPFAM" id="SSF57667">
    <property type="entry name" value="beta-beta-alpha zinc fingers"/>
    <property type="match status" value="1"/>
</dbReference>
<dbReference type="GO" id="GO:0003676">
    <property type="term" value="F:nucleic acid binding"/>
    <property type="evidence" value="ECO:0007669"/>
    <property type="project" value="InterPro"/>
</dbReference>
<keyword evidence="14" id="KW-1185">Reference proteome</keyword>
<keyword evidence="8" id="KW-0508">mRNA splicing</keyword>
<reference evidence="14" key="2">
    <citation type="submission" date="2010-06" db="EMBL/GenBank/DDBJ databases">
        <authorList>
            <person name="Jiang H."/>
            <person name="Abraham K."/>
            <person name="Ali S."/>
            <person name="Alsbrooks S.L."/>
            <person name="Anim B.N."/>
            <person name="Anosike U.S."/>
            <person name="Attaway T."/>
            <person name="Bandaranaike D.P."/>
            <person name="Battles P.K."/>
            <person name="Bell S.N."/>
            <person name="Bell A.V."/>
            <person name="Beltran B."/>
            <person name="Bickham C."/>
            <person name="Bustamante Y."/>
            <person name="Caleb T."/>
            <person name="Canada A."/>
            <person name="Cardenas V."/>
            <person name="Carter K."/>
            <person name="Chacko J."/>
            <person name="Chandrabose M.N."/>
            <person name="Chavez D."/>
            <person name="Chavez A."/>
            <person name="Chen L."/>
            <person name="Chu H.-S."/>
            <person name="Claassen K.J."/>
            <person name="Cockrell R."/>
            <person name="Collins M."/>
            <person name="Cooper J.A."/>
            <person name="Cree A."/>
            <person name="Curry S.M."/>
            <person name="Da Y."/>
            <person name="Dao M.D."/>
            <person name="Das B."/>
            <person name="Davila M.-L."/>
            <person name="Davy-Carroll L."/>
            <person name="Denson S."/>
            <person name="Dinh H."/>
            <person name="Ebong V.E."/>
            <person name="Edwards J.R."/>
            <person name="Egan A."/>
            <person name="El-Daye J."/>
            <person name="Escobedo L."/>
            <person name="Fernandez S."/>
            <person name="Fernando P.R."/>
            <person name="Flagg N."/>
            <person name="Forbes L.D."/>
            <person name="Fowler R.G."/>
            <person name="Fu Q."/>
            <person name="Gabisi R.A."/>
            <person name="Ganer J."/>
            <person name="Garbino Pronczuk A."/>
            <person name="Garcia R.M."/>
            <person name="Garner T."/>
            <person name="Garrett T.E."/>
            <person name="Gonzalez D.A."/>
            <person name="Hamid H."/>
            <person name="Hawkins E.S."/>
            <person name="Hirani K."/>
            <person name="Hogues M.E."/>
            <person name="Hollins B."/>
            <person name="Hsiao C.-H."/>
            <person name="Jabil R."/>
            <person name="James M.L."/>
            <person name="Jhangiani S.N."/>
            <person name="Johnson B."/>
            <person name="Johnson Q."/>
            <person name="Joshi V."/>
            <person name="Kalu J.B."/>
            <person name="Kam C."/>
            <person name="Kashfia A."/>
            <person name="Keebler J."/>
            <person name="Kisamo H."/>
            <person name="Kovar C.L."/>
            <person name="Lago L.A."/>
            <person name="Lai C.-Y."/>
            <person name="Laidlaw J."/>
            <person name="Lara F."/>
            <person name="Le T.-K."/>
            <person name="Lee S.L."/>
            <person name="Legall F.H."/>
            <person name="Lemon S.J."/>
            <person name="Lewis L.R."/>
            <person name="Li B."/>
            <person name="Liu Y."/>
            <person name="Liu Y.-S."/>
            <person name="Lopez J."/>
            <person name="Lozado R.J."/>
            <person name="Lu J."/>
            <person name="Madu R.C."/>
            <person name="Maheshwari M."/>
            <person name="Maheshwari R."/>
            <person name="Malloy K."/>
            <person name="Martinez E."/>
            <person name="Mathew T."/>
            <person name="Mercado I.C."/>
            <person name="Mercado C."/>
            <person name="Meyer B."/>
            <person name="Montgomery K."/>
            <person name="Morgan M.B."/>
            <person name="Munidasa M."/>
            <person name="Nazareth L.V."/>
            <person name="Nelson J."/>
            <person name="Ng B.M."/>
            <person name="Nguyen N.B."/>
            <person name="Nguyen P.Q."/>
            <person name="Nguyen T."/>
            <person name="Obregon M."/>
            <person name="Okwuonu G.O."/>
            <person name="Onwere C.G."/>
            <person name="Orozco G."/>
            <person name="Parra A."/>
            <person name="Patel S."/>
            <person name="Patil S."/>
            <person name="Perez A."/>
            <person name="Perez Y."/>
            <person name="Pham C."/>
            <person name="Primus E.L."/>
            <person name="Pu L.-L."/>
            <person name="Puazo M."/>
            <person name="Qin X."/>
            <person name="Quiroz J.B."/>
            <person name="Reese J."/>
            <person name="Richards S."/>
            <person name="Rives C.M."/>
            <person name="Robberts R."/>
            <person name="Ruiz S.J."/>
            <person name="Ruiz M.J."/>
            <person name="Santibanez J."/>
            <person name="Schneider B.W."/>
            <person name="Sisson I."/>
            <person name="Smith M."/>
            <person name="Sodergren E."/>
            <person name="Song X.-Z."/>
            <person name="Song B.B."/>
            <person name="Summersgill H."/>
            <person name="Thelus R."/>
            <person name="Thornton R.D."/>
            <person name="Trejos Z.Y."/>
            <person name="Usmani K."/>
            <person name="Vattathil S."/>
            <person name="Villasana D."/>
            <person name="Walker D.L."/>
            <person name="Wang S."/>
            <person name="Wang K."/>
            <person name="White C.S."/>
            <person name="Williams A.C."/>
            <person name="Williamson J."/>
            <person name="Wilson K."/>
            <person name="Woghiren I.O."/>
            <person name="Woodworth J.R."/>
            <person name="Worley K.C."/>
            <person name="Wright R.A."/>
            <person name="Wu W."/>
            <person name="Young L."/>
            <person name="Zhang L."/>
            <person name="Zhang J."/>
            <person name="Zhu Y."/>
            <person name="Muzny D.M."/>
            <person name="Weinstock G."/>
            <person name="Gibbs R.A."/>
        </authorList>
    </citation>
    <scope>NUCLEOTIDE SEQUENCE [LARGE SCALE GENOMIC DNA]</scope>
    <source>
        <strain evidence="14">LSR1</strain>
    </source>
</reference>
<evidence type="ECO:0000256" key="4">
    <source>
        <dbReference type="ARBA" id="ARBA00022723"/>
    </source>
</evidence>
<dbReference type="SMART" id="SM01050">
    <property type="entry name" value="CactinC_cactus"/>
    <property type="match status" value="1"/>
</dbReference>
<dbReference type="GO" id="GO:0071013">
    <property type="term" value="C:catalytic step 2 spliceosome"/>
    <property type="evidence" value="ECO:0007669"/>
    <property type="project" value="TreeGrafter"/>
</dbReference>
<evidence type="ECO:0000256" key="10">
    <source>
        <dbReference type="SAM" id="MobiDB-lite"/>
    </source>
</evidence>
<dbReference type="InterPro" id="IPR013087">
    <property type="entry name" value="Znf_C2H2_type"/>
</dbReference>
<comment type="subcellular location">
    <subcellularLocation>
        <location evidence="1">Nucleus</location>
    </subcellularLocation>
</comment>
<dbReference type="PANTHER" id="PTHR23205:SF0">
    <property type="entry name" value="SPLICING FACTOR 3A SUBUNIT 2"/>
    <property type="match status" value="1"/>
</dbReference>
<dbReference type="KEGG" id="api:100159176"/>
<comment type="similarity">
    <text evidence="2">Belongs to the SF3A2 family.</text>
</comment>
<name>C4WSF8_ACYPI</name>
<keyword evidence="6" id="KW-0863">Zinc-finger</keyword>
<gene>
    <name evidence="12" type="primary">ACYPI000572</name>
    <name evidence="13" type="synonym">100159176</name>
</gene>
<dbReference type="PROSITE" id="PS50171">
    <property type="entry name" value="ZF_MATRIN"/>
    <property type="match status" value="1"/>
</dbReference>